<name>A0A2S6N595_9HYPH</name>
<organism evidence="2 3">
    <name type="scientific">Rhodoblastus sphagnicola</name>
    <dbReference type="NCBI Taxonomy" id="333368"/>
    <lineage>
        <taxon>Bacteria</taxon>
        <taxon>Pseudomonadati</taxon>
        <taxon>Pseudomonadota</taxon>
        <taxon>Alphaproteobacteria</taxon>
        <taxon>Hyphomicrobiales</taxon>
        <taxon>Rhodoblastaceae</taxon>
        <taxon>Rhodoblastus</taxon>
    </lineage>
</organism>
<dbReference type="EMBL" id="NHSJ01000087">
    <property type="protein sequence ID" value="PPQ29779.1"/>
    <property type="molecule type" value="Genomic_DNA"/>
</dbReference>
<dbReference type="PANTHER" id="PTHR42958">
    <property type="entry name" value="HYDROGENASE-2 LARGE CHAIN"/>
    <property type="match status" value="1"/>
</dbReference>
<protein>
    <recommendedName>
        <fullName evidence="4">Hydrogenase assembly protein HupF</fullName>
    </recommendedName>
</protein>
<feature type="binding site" evidence="1">
    <location>
        <position position="275"/>
    </location>
    <ligand>
        <name>Mg(2+)</name>
        <dbReference type="ChEBI" id="CHEBI:18420"/>
    </ligand>
</feature>
<evidence type="ECO:0000256" key="1">
    <source>
        <dbReference type="PIRSR" id="PIRSR601501-1"/>
    </source>
</evidence>
<dbReference type="SUPFAM" id="SSF56762">
    <property type="entry name" value="HydB/Nqo4-like"/>
    <property type="match status" value="1"/>
</dbReference>
<evidence type="ECO:0000313" key="2">
    <source>
        <dbReference type="EMBL" id="PPQ29779.1"/>
    </source>
</evidence>
<dbReference type="InterPro" id="IPR050867">
    <property type="entry name" value="NiFe/NiFeSe_hydrgnase_LSU"/>
</dbReference>
<dbReference type="GO" id="GO:0016151">
    <property type="term" value="F:nickel cation binding"/>
    <property type="evidence" value="ECO:0007669"/>
    <property type="project" value="InterPro"/>
</dbReference>
<keyword evidence="1" id="KW-0533">Nickel</keyword>
<dbReference type="Gene3D" id="1.10.645.10">
    <property type="entry name" value="Cytochrome-c3 Hydrogenase, chain B"/>
    <property type="match status" value="1"/>
</dbReference>
<evidence type="ECO:0008006" key="4">
    <source>
        <dbReference type="Google" id="ProtNLM"/>
    </source>
</evidence>
<dbReference type="PANTHER" id="PTHR42958:SF4">
    <property type="entry name" value="HYDROGENASE EXPRESSION_FORMATION PROTEIN HUPK"/>
    <property type="match status" value="1"/>
</dbReference>
<reference evidence="2 3" key="1">
    <citation type="journal article" date="2018" name="Arch. Microbiol.">
        <title>New insights into the metabolic potential of the phototrophic purple bacterium Rhodopila globiformis DSM 161(T) from its draft genome sequence and evidence for a vanadium-dependent nitrogenase.</title>
        <authorList>
            <person name="Imhoff J.F."/>
            <person name="Rahn T."/>
            <person name="Kunzel S."/>
            <person name="Neulinger S.C."/>
        </authorList>
    </citation>
    <scope>NUCLEOTIDE SEQUENCE [LARGE SCALE GENOMIC DNA]</scope>
    <source>
        <strain evidence="2 3">DSM 16996</strain>
    </source>
</reference>
<keyword evidence="3" id="KW-1185">Reference proteome</keyword>
<keyword evidence="1" id="KW-0479">Metal-binding</keyword>
<dbReference type="RefSeq" id="WP_104508489.1">
    <property type="nucleotide sequence ID" value="NZ_JACIGC010000003.1"/>
</dbReference>
<gene>
    <name evidence="2" type="ORF">CCR94_14100</name>
</gene>
<sequence>MSGALRILARTRDGIVAEVEIASPRVDPSAVFIGRTPEEAAALAGRLFSLCPMAQSTATRAATGLPPQDNETLALLCERLAEMLRASLLDWPGATPAPEDIAALREILPLLRRLPDEASTAAAEALRAALSRLGLGVEQGVFAREKAEAQADESAMNLRARRADFLTPDDDLAVIEALWAHKTFSRAPALLGRRVETGLAARRNLAQGALAARIAAREAEMIETAAAIEILLQGGSAPKDLVARGFGFAAVESARGRLYHACRLDACRRISDYRIVAPTEWNFHPDGPFARLAVGANIGAGAQAKRRVERLAFVFDPCIKAEAEITELAHA</sequence>
<dbReference type="OrthoDB" id="9157196at2"/>
<accession>A0A2S6N595</accession>
<keyword evidence="1" id="KW-0460">Magnesium</keyword>
<feature type="binding site" evidence="1">
    <location>
        <position position="318"/>
    </location>
    <ligand>
        <name>Ni(2+)</name>
        <dbReference type="ChEBI" id="CHEBI:49786"/>
    </ligand>
</feature>
<dbReference type="Proteomes" id="UP000239089">
    <property type="component" value="Unassembled WGS sequence"/>
</dbReference>
<dbReference type="AlphaFoldDB" id="A0A2S6N595"/>
<evidence type="ECO:0000313" key="3">
    <source>
        <dbReference type="Proteomes" id="UP000239089"/>
    </source>
</evidence>
<proteinExistence type="predicted"/>
<comment type="caution">
    <text evidence="2">The sequence shown here is derived from an EMBL/GenBank/DDBJ whole genome shotgun (WGS) entry which is preliminary data.</text>
</comment>
<dbReference type="InterPro" id="IPR029014">
    <property type="entry name" value="NiFe-Hase_large"/>
</dbReference>
<comment type="cofactor">
    <cofactor evidence="1">
        <name>Ni(2+)</name>
        <dbReference type="ChEBI" id="CHEBI:49786"/>
    </cofactor>
</comment>